<proteinExistence type="predicted"/>
<organism evidence="2">
    <name type="scientific">Bionectria ochroleuca</name>
    <name type="common">Gliocladium roseum</name>
    <dbReference type="NCBI Taxonomy" id="29856"/>
    <lineage>
        <taxon>Eukaryota</taxon>
        <taxon>Fungi</taxon>
        <taxon>Dikarya</taxon>
        <taxon>Ascomycota</taxon>
        <taxon>Pezizomycotina</taxon>
        <taxon>Sordariomycetes</taxon>
        <taxon>Hypocreomycetidae</taxon>
        <taxon>Hypocreales</taxon>
        <taxon>Bionectriaceae</taxon>
        <taxon>Clonostachys</taxon>
    </lineage>
</organism>
<evidence type="ECO:0000313" key="3">
    <source>
        <dbReference type="EMBL" id="KAF9746825.1"/>
    </source>
</evidence>
<feature type="transmembrane region" description="Helical" evidence="1">
    <location>
        <begin position="12"/>
        <end position="31"/>
    </location>
</feature>
<keyword evidence="1" id="KW-0812">Transmembrane</keyword>
<keyword evidence="1" id="KW-0472">Membrane</keyword>
<dbReference type="EMBL" id="CDPU01000044">
    <property type="protein sequence ID" value="CEO54645.1"/>
    <property type="molecule type" value="Genomic_DNA"/>
</dbReference>
<dbReference type="EMBL" id="JADCTT010000011">
    <property type="protein sequence ID" value="KAF9746825.1"/>
    <property type="molecule type" value="Genomic_DNA"/>
</dbReference>
<dbReference type="AlphaFoldDB" id="A0A0B7KIE0"/>
<evidence type="ECO:0000256" key="1">
    <source>
        <dbReference type="SAM" id="Phobius"/>
    </source>
</evidence>
<sequence>MRRPQQQPISQTYWSLRLLAAVFAILALFMLCNDLPLPSTIKIKKKEPKVSAIAGLKLNIKHTPGSSPPEIVAIVVNENKFPVSILSYESPLDPLVVALGQLEITPAGAKAPLELNKIAVRRAWPPTRDQLITVGPGGSVMGSILLKEDAVPPGALQGKVSMELKGRWQAVWSIRKENIPDQSLEDPFSSPEVERGKYSTGKVLFHF</sequence>
<dbReference type="Proteomes" id="UP000616885">
    <property type="component" value="Unassembled WGS sequence"/>
</dbReference>
<gene>
    <name evidence="2" type="ORF">BN869_000010703_1</name>
    <name evidence="3" type="ORF">IM811_003730</name>
</gene>
<reference evidence="3" key="2">
    <citation type="submission" date="2020-10" db="EMBL/GenBank/DDBJ databases">
        <title>High-Quality Genome Resource of Clonostachys rosea strain S41 by Oxford Nanopore Long-Read Sequencing.</title>
        <authorList>
            <person name="Wang H."/>
        </authorList>
    </citation>
    <scope>NUCLEOTIDE SEQUENCE</scope>
    <source>
        <strain evidence="3">S41</strain>
    </source>
</reference>
<reference evidence="2" key="1">
    <citation type="submission" date="2015-01" db="EMBL/GenBank/DDBJ databases">
        <authorList>
            <person name="Durling Mikael"/>
        </authorList>
    </citation>
    <scope>NUCLEOTIDE SEQUENCE</scope>
</reference>
<evidence type="ECO:0000313" key="2">
    <source>
        <dbReference type="EMBL" id="CEO54645.1"/>
    </source>
</evidence>
<protein>
    <submittedName>
        <fullName evidence="2">Uncharacterized protein</fullName>
    </submittedName>
</protein>
<keyword evidence="1" id="KW-1133">Transmembrane helix</keyword>
<accession>A0A0B7KIE0</accession>
<name>A0A0B7KIE0_BIOOC</name>